<dbReference type="Proteomes" id="UP001596337">
    <property type="component" value="Unassembled WGS sequence"/>
</dbReference>
<dbReference type="PANTHER" id="PTHR11012:SF30">
    <property type="entry name" value="PROTEIN KINASE-LIKE DOMAIN-CONTAINING"/>
    <property type="match status" value="1"/>
</dbReference>
<evidence type="ECO:0000259" key="1">
    <source>
        <dbReference type="Pfam" id="PF01636"/>
    </source>
</evidence>
<keyword evidence="3" id="KW-1185">Reference proteome</keyword>
<comment type="caution">
    <text evidence="2">The sequence shown here is derived from an EMBL/GenBank/DDBJ whole genome shotgun (WGS) entry which is preliminary data.</text>
</comment>
<organism evidence="2 3">
    <name type="scientific">Haloechinothrix salitolerans</name>
    <dbReference type="NCBI Taxonomy" id="926830"/>
    <lineage>
        <taxon>Bacteria</taxon>
        <taxon>Bacillati</taxon>
        <taxon>Actinomycetota</taxon>
        <taxon>Actinomycetes</taxon>
        <taxon>Pseudonocardiales</taxon>
        <taxon>Pseudonocardiaceae</taxon>
        <taxon>Haloechinothrix</taxon>
    </lineage>
</organism>
<feature type="domain" description="Aminoglycoside phosphotransferase" evidence="1">
    <location>
        <begin position="150"/>
        <end position="327"/>
    </location>
</feature>
<dbReference type="Pfam" id="PF01636">
    <property type="entry name" value="APH"/>
    <property type="match status" value="1"/>
</dbReference>
<name>A0ABW2BV63_9PSEU</name>
<protein>
    <submittedName>
        <fullName evidence="2">Phosphotransferase</fullName>
    </submittedName>
</protein>
<dbReference type="RefSeq" id="WP_345407394.1">
    <property type="nucleotide sequence ID" value="NZ_BAABLA010000123.1"/>
</dbReference>
<proteinExistence type="predicted"/>
<dbReference type="Gene3D" id="3.90.1200.10">
    <property type="match status" value="1"/>
</dbReference>
<gene>
    <name evidence="2" type="ORF">ACFQGD_03595</name>
</gene>
<reference evidence="3" key="1">
    <citation type="journal article" date="2019" name="Int. J. Syst. Evol. Microbiol.">
        <title>The Global Catalogue of Microorganisms (GCM) 10K type strain sequencing project: providing services to taxonomists for standard genome sequencing and annotation.</title>
        <authorList>
            <consortium name="The Broad Institute Genomics Platform"/>
            <consortium name="The Broad Institute Genome Sequencing Center for Infectious Disease"/>
            <person name="Wu L."/>
            <person name="Ma J."/>
        </authorList>
    </citation>
    <scope>NUCLEOTIDE SEQUENCE [LARGE SCALE GENOMIC DNA]</scope>
    <source>
        <strain evidence="3">KCTC 32255</strain>
    </source>
</reference>
<accession>A0ABW2BV63</accession>
<evidence type="ECO:0000313" key="3">
    <source>
        <dbReference type="Proteomes" id="UP001596337"/>
    </source>
</evidence>
<dbReference type="InterPro" id="IPR002575">
    <property type="entry name" value="Aminoglycoside_PTrfase"/>
</dbReference>
<dbReference type="EMBL" id="JBHSXX010000001">
    <property type="protein sequence ID" value="MFC6866220.1"/>
    <property type="molecule type" value="Genomic_DNA"/>
</dbReference>
<evidence type="ECO:0000313" key="2">
    <source>
        <dbReference type="EMBL" id="MFC6866220.1"/>
    </source>
</evidence>
<dbReference type="InterPro" id="IPR011009">
    <property type="entry name" value="Kinase-like_dom_sf"/>
</dbReference>
<dbReference type="PANTHER" id="PTHR11012">
    <property type="entry name" value="PROTEIN KINASE-LIKE DOMAIN-CONTAINING"/>
    <property type="match status" value="1"/>
</dbReference>
<sequence>MSVVDRVKAAGLAGRVAWHVARERVSTRAVAPDPAQVPPSAEAVTPEWLTEVLCSDVSGAKVLDVAVTGGDDGTSSRRALSVTYNETGHAAGLPESLFAKSTATLSSRLLLGLTEIVDGETRFYNSARPTLRLRSPRAFYAGYDPRSYRSLVLLEDLRVQGWSFPNPLTNRVSRSDAEDMVSELAAYHGAFWESERFAADLRQLKGTYEWQRNLNRKIGFDRRTMVGLRRAASVVSEELLARGREIYPKFMRSLAMHERSPRTLLHQDVHLGNWLRDPDGRMGLYDWQCVATGHWAMDYSYALACGLATEDRRRWEKDLLEYYLDRLRAAGVREPPSFDEAWLAYRQQPLHALVFGLFTLGGSKVEPELQPRDYTLFAIERIARHVTDLDTLDAIE</sequence>
<dbReference type="SUPFAM" id="SSF56112">
    <property type="entry name" value="Protein kinase-like (PK-like)"/>
    <property type="match status" value="1"/>
</dbReference>